<evidence type="ECO:0000313" key="5">
    <source>
        <dbReference type="Proteomes" id="UP001586593"/>
    </source>
</evidence>
<comment type="caution">
    <text evidence="4">The sequence shown here is derived from an EMBL/GenBank/DDBJ whole genome shotgun (WGS) entry which is preliminary data.</text>
</comment>
<organism evidence="4 5">
    <name type="scientific">Phialemonium thermophilum</name>
    <dbReference type="NCBI Taxonomy" id="223376"/>
    <lineage>
        <taxon>Eukaryota</taxon>
        <taxon>Fungi</taxon>
        <taxon>Dikarya</taxon>
        <taxon>Ascomycota</taxon>
        <taxon>Pezizomycotina</taxon>
        <taxon>Sordariomycetes</taxon>
        <taxon>Sordariomycetidae</taxon>
        <taxon>Cephalothecales</taxon>
        <taxon>Cephalothecaceae</taxon>
        <taxon>Phialemonium</taxon>
    </lineage>
</organism>
<dbReference type="EMBL" id="JAZHXJ010000164">
    <property type="protein sequence ID" value="KAL1871027.1"/>
    <property type="molecule type" value="Genomic_DNA"/>
</dbReference>
<gene>
    <name evidence="4" type="ORF">VTK73DRAFT_2336</name>
</gene>
<dbReference type="SUPFAM" id="SSF90257">
    <property type="entry name" value="Myosin rod fragments"/>
    <property type="match status" value="1"/>
</dbReference>
<feature type="coiled-coil region" evidence="1">
    <location>
        <begin position="898"/>
        <end position="967"/>
    </location>
</feature>
<dbReference type="InterPro" id="IPR000195">
    <property type="entry name" value="Rab-GAP-TBC_dom"/>
</dbReference>
<dbReference type="PROSITE" id="PS50086">
    <property type="entry name" value="TBC_RABGAP"/>
    <property type="match status" value="1"/>
</dbReference>
<feature type="compositionally biased region" description="Polar residues" evidence="2">
    <location>
        <begin position="850"/>
        <end position="860"/>
    </location>
</feature>
<feature type="region of interest" description="Disordered" evidence="2">
    <location>
        <begin position="255"/>
        <end position="276"/>
    </location>
</feature>
<evidence type="ECO:0000313" key="4">
    <source>
        <dbReference type="EMBL" id="KAL1871027.1"/>
    </source>
</evidence>
<feature type="compositionally biased region" description="Low complexity" evidence="2">
    <location>
        <begin position="1139"/>
        <end position="1174"/>
    </location>
</feature>
<feature type="compositionally biased region" description="Gly residues" evidence="2">
    <location>
        <begin position="1175"/>
        <end position="1185"/>
    </location>
</feature>
<feature type="compositionally biased region" description="Basic and acidic residues" evidence="2">
    <location>
        <begin position="1"/>
        <end position="24"/>
    </location>
</feature>
<feature type="coiled-coil region" evidence="1">
    <location>
        <begin position="786"/>
        <end position="813"/>
    </location>
</feature>
<dbReference type="Gene3D" id="1.10.8.270">
    <property type="entry name" value="putative rabgap domain of human tbc1 domain family member 14 like domains"/>
    <property type="match status" value="1"/>
</dbReference>
<feature type="coiled-coil region" evidence="1">
    <location>
        <begin position="1072"/>
        <end position="1099"/>
    </location>
</feature>
<evidence type="ECO:0000256" key="2">
    <source>
        <dbReference type="SAM" id="MobiDB-lite"/>
    </source>
</evidence>
<feature type="compositionally biased region" description="Low complexity" evidence="2">
    <location>
        <begin position="44"/>
        <end position="64"/>
    </location>
</feature>
<evidence type="ECO:0000259" key="3">
    <source>
        <dbReference type="PROSITE" id="PS50086"/>
    </source>
</evidence>
<feature type="compositionally biased region" description="Acidic residues" evidence="2">
    <location>
        <begin position="178"/>
        <end position="190"/>
    </location>
</feature>
<dbReference type="Gene3D" id="1.10.472.80">
    <property type="entry name" value="Ypt/Rab-GAP domain of gyp1p, domain 3"/>
    <property type="match status" value="1"/>
</dbReference>
<feature type="region of interest" description="Disordered" evidence="2">
    <location>
        <begin position="651"/>
        <end position="684"/>
    </location>
</feature>
<keyword evidence="1" id="KW-0175">Coiled coil</keyword>
<proteinExistence type="predicted"/>
<feature type="region of interest" description="Disordered" evidence="2">
    <location>
        <begin position="1139"/>
        <end position="1185"/>
    </location>
</feature>
<evidence type="ECO:0000256" key="1">
    <source>
        <dbReference type="SAM" id="Coils"/>
    </source>
</evidence>
<feature type="domain" description="Rab-GAP TBC" evidence="3">
    <location>
        <begin position="329"/>
        <end position="513"/>
    </location>
</feature>
<feature type="region of interest" description="Disordered" evidence="2">
    <location>
        <begin position="96"/>
        <end position="233"/>
    </location>
</feature>
<dbReference type="PANTHER" id="PTHR47219:SF9">
    <property type="entry name" value="GTPASE ACTIVATING PROTEIN AND CENTROSOME-ASSOCIATED, ISOFORM B"/>
    <property type="match status" value="1"/>
</dbReference>
<feature type="compositionally biased region" description="Low complexity" evidence="2">
    <location>
        <begin position="729"/>
        <end position="739"/>
    </location>
</feature>
<dbReference type="Pfam" id="PF00566">
    <property type="entry name" value="RabGAP-TBC"/>
    <property type="match status" value="1"/>
</dbReference>
<dbReference type="PANTHER" id="PTHR47219">
    <property type="entry name" value="RAB GTPASE-ACTIVATING PROTEIN 1-LIKE"/>
    <property type="match status" value="1"/>
</dbReference>
<reference evidence="4 5" key="1">
    <citation type="journal article" date="2024" name="Commun. Biol.">
        <title>Comparative genomic analysis of thermophilic fungi reveals convergent evolutionary adaptations and gene losses.</title>
        <authorList>
            <person name="Steindorff A.S."/>
            <person name="Aguilar-Pontes M.V."/>
            <person name="Robinson A.J."/>
            <person name="Andreopoulos B."/>
            <person name="LaButti K."/>
            <person name="Kuo A."/>
            <person name="Mondo S."/>
            <person name="Riley R."/>
            <person name="Otillar R."/>
            <person name="Haridas S."/>
            <person name="Lipzen A."/>
            <person name="Grimwood J."/>
            <person name="Schmutz J."/>
            <person name="Clum A."/>
            <person name="Reid I.D."/>
            <person name="Moisan M.C."/>
            <person name="Butler G."/>
            <person name="Nguyen T.T.M."/>
            <person name="Dewar K."/>
            <person name="Conant G."/>
            <person name="Drula E."/>
            <person name="Henrissat B."/>
            <person name="Hansel C."/>
            <person name="Singer S."/>
            <person name="Hutchinson M.I."/>
            <person name="de Vries R.P."/>
            <person name="Natvig D.O."/>
            <person name="Powell A.J."/>
            <person name="Tsang A."/>
            <person name="Grigoriev I.V."/>
        </authorList>
    </citation>
    <scope>NUCLEOTIDE SEQUENCE [LARGE SCALE GENOMIC DNA]</scope>
    <source>
        <strain evidence="4 5">ATCC 24622</strain>
    </source>
</reference>
<dbReference type="SUPFAM" id="SSF47923">
    <property type="entry name" value="Ypt/Rab-GAP domain of gyp1p"/>
    <property type="match status" value="2"/>
</dbReference>
<feature type="region of interest" description="Disordered" evidence="2">
    <location>
        <begin position="1"/>
        <end position="74"/>
    </location>
</feature>
<feature type="compositionally biased region" description="Acidic residues" evidence="2">
    <location>
        <begin position="118"/>
        <end position="129"/>
    </location>
</feature>
<feature type="region of interest" description="Disordered" evidence="2">
    <location>
        <begin position="828"/>
        <end position="867"/>
    </location>
</feature>
<feature type="compositionally biased region" description="Basic and acidic residues" evidence="2">
    <location>
        <begin position="211"/>
        <end position="228"/>
    </location>
</feature>
<sequence length="1185" mass="127225">MEQDRVDSEIKQHVYHDQPDHDQPQLDGDTLDVTFSALRGPHESPSLALSPTRSSTSSTIPVSDSSERAEDHDSLVTVRLSEPASLQVDTRIAPNILPSRKSLYGNDYTPTDVMAETLGEEDEGGEEENAPAGHRRADQADQADPDGHGTDLITEEEEGEGSRALWQKNSRSLQEELGQNEDTDAAEGGEAEQVLDRLDAAPARSSSDSDVDWKQLQRSEDEEVKGGDSDNSTAVLLARLEQENTRLATNPKMVKVQGAESRGQRETSRPPSMAQLRDMVHGPQPPALRYSMLPPPPLTDLEFYAALVKDYKQTAARLPTLLTNKIRKGIPPPLRGVVWQSMCGARDPALEEAYERLSGETSPYEGIIGKDLGRSFPGVEMFRDPHGDGQRMLGRVLQCFSLYDRKIGYCQGLAFLVGPLLMHMPDKQAFCVLVRLMDHYDLRGCFLPDLSGLLVRIYQFRELLRRNLPRLSAHLEDLQVDPAYVSQWFLSFFAVTCPLPMLFRIYDVVFAEGASVTIMRVALSLMRKNQGRILACSELEDVVQLLLSRGLWDCYHYNADEFVQDFVSLSDVVTRERLAGLELQYRESAADSGSAGAYPRSTDAVRASDVTSAASRFLGRLWVSSVISSTSSATPKLASFAPGVVSSPITTTSTTTITSSTSSTNHNNYSNTNSTSTSASTLSPGFASRPLSMLRRSASKQSLASTITSMDAGPSSSLSSAASVLSSVSTDATSVTRDSSPTEDSSARGSGTAAVSAHGPIANKSAITSSAVSGSKDDTRYLHSQIEDLLTALGELQRNYALLASQLQKEREERDEDRKAVRSLLDGLRTRTEQSRAAPEVTSHGRESEQTVIQTDSTKTVDAGRPDDEHFATLLDVVERRFVAGEADSRRSSIPQTKSQLRDELARTKEQLSNEFAKSQACNRRIYDLEQEIASTKDQLRESHTHVRNLHSEKQRLERQIHGLRARASDTPPSGQEGGDWFSRAIGIAGAASSLPSGGGAVAATGGTGGGLRELKLGRSKSTPSQAMAYSNRSSSLMFRGPGGVSGAGDSGAAAAAAAASTSDQDALVLELVQAKTAEAIAKQEAEEMKQKLETLRKAYGLSATEISPPSSASQTTSTAASVAFGVFGRFTGSGTTAASTSSTSSALGVAASPAGGSAASKTATGPTTATPSAGSGGGFWGWRR</sequence>
<feature type="compositionally biased region" description="Basic and acidic residues" evidence="2">
    <location>
        <begin position="135"/>
        <end position="149"/>
    </location>
</feature>
<name>A0ABR3X5S0_9PEZI</name>
<accession>A0ABR3X5S0</accession>
<keyword evidence="5" id="KW-1185">Reference proteome</keyword>
<feature type="compositionally biased region" description="Low complexity" evidence="2">
    <location>
        <begin position="651"/>
        <end position="683"/>
    </location>
</feature>
<dbReference type="SMART" id="SM00164">
    <property type="entry name" value="TBC"/>
    <property type="match status" value="1"/>
</dbReference>
<protein>
    <recommendedName>
        <fullName evidence="3">Rab-GAP TBC domain-containing protein</fullName>
    </recommendedName>
</protein>
<dbReference type="Proteomes" id="UP001586593">
    <property type="component" value="Unassembled WGS sequence"/>
</dbReference>
<dbReference type="InterPro" id="IPR035969">
    <property type="entry name" value="Rab-GAP_TBC_sf"/>
</dbReference>
<dbReference type="Gene3D" id="1.10.10.750">
    <property type="entry name" value="Ypt/Rab-GAP domain of gyp1p, domain 1"/>
    <property type="match status" value="1"/>
</dbReference>
<feature type="compositionally biased region" description="Basic and acidic residues" evidence="2">
    <location>
        <begin position="65"/>
        <end position="74"/>
    </location>
</feature>
<dbReference type="InterPro" id="IPR050302">
    <property type="entry name" value="Rab_GAP_TBC_domain"/>
</dbReference>
<feature type="region of interest" description="Disordered" evidence="2">
    <location>
        <begin position="729"/>
        <end position="758"/>
    </location>
</feature>